<proteinExistence type="predicted"/>
<dbReference type="GO" id="GO:0008237">
    <property type="term" value="F:metallopeptidase activity"/>
    <property type="evidence" value="ECO:0007669"/>
    <property type="project" value="InterPro"/>
</dbReference>
<evidence type="ECO:0000313" key="1">
    <source>
        <dbReference type="EMBL" id="GAH80237.1"/>
    </source>
</evidence>
<sequence>VSFHYGVVIYQADHHGYVFLSDSWQISAKVIEENKTIPKIQAKRDIAFASAYMHECGHTLGIFHSNTPGCDDQQGKYPWHKNWWKWRPYKSVMNYGYMYKIVDYSDGSRGRNDFDDWTRMDLTYFEDSWN</sequence>
<reference evidence="1" key="1">
    <citation type="journal article" date="2014" name="Front. Microbiol.">
        <title>High frequency of phylogenetically diverse reductive dehalogenase-homologous genes in deep subseafloor sedimentary metagenomes.</title>
        <authorList>
            <person name="Kawai M."/>
            <person name="Futagami T."/>
            <person name="Toyoda A."/>
            <person name="Takaki Y."/>
            <person name="Nishi S."/>
            <person name="Hori S."/>
            <person name="Arai W."/>
            <person name="Tsubouchi T."/>
            <person name="Morono Y."/>
            <person name="Uchiyama I."/>
            <person name="Ito T."/>
            <person name="Fujiyama A."/>
            <person name="Inagaki F."/>
            <person name="Takami H."/>
        </authorList>
    </citation>
    <scope>NUCLEOTIDE SEQUENCE</scope>
    <source>
        <strain evidence="1">Expedition CK06-06</strain>
    </source>
</reference>
<dbReference type="Gene3D" id="3.40.390.10">
    <property type="entry name" value="Collagenase (Catalytic Domain)"/>
    <property type="match status" value="1"/>
</dbReference>
<dbReference type="SUPFAM" id="SSF55486">
    <property type="entry name" value="Metalloproteases ('zincins'), catalytic domain"/>
    <property type="match status" value="1"/>
</dbReference>
<gene>
    <name evidence="1" type="ORF">S03H2_66382</name>
</gene>
<dbReference type="EMBL" id="BARU01043335">
    <property type="protein sequence ID" value="GAH80237.1"/>
    <property type="molecule type" value="Genomic_DNA"/>
</dbReference>
<name>X1IEV3_9ZZZZ</name>
<organism evidence="1">
    <name type="scientific">marine sediment metagenome</name>
    <dbReference type="NCBI Taxonomy" id="412755"/>
    <lineage>
        <taxon>unclassified sequences</taxon>
        <taxon>metagenomes</taxon>
        <taxon>ecological metagenomes</taxon>
    </lineage>
</organism>
<feature type="non-terminal residue" evidence="1">
    <location>
        <position position="1"/>
    </location>
</feature>
<accession>X1IEV3</accession>
<dbReference type="InterPro" id="IPR024079">
    <property type="entry name" value="MetalloPept_cat_dom_sf"/>
</dbReference>
<dbReference type="AlphaFoldDB" id="X1IEV3"/>
<comment type="caution">
    <text evidence="1">The sequence shown here is derived from an EMBL/GenBank/DDBJ whole genome shotgun (WGS) entry which is preliminary data.</text>
</comment>
<protein>
    <submittedName>
        <fullName evidence="1">Uncharacterized protein</fullName>
    </submittedName>
</protein>